<proteinExistence type="predicted"/>
<accession>A0A077ZPS7</accession>
<feature type="compositionally biased region" description="Low complexity" evidence="1">
    <location>
        <begin position="296"/>
        <end position="310"/>
    </location>
</feature>
<evidence type="ECO:0000313" key="3">
    <source>
        <dbReference type="EMBL" id="CDW71464.1"/>
    </source>
</evidence>
<dbReference type="EMBL" id="CCKQ01000399">
    <property type="protein sequence ID" value="CDW71464.1"/>
    <property type="molecule type" value="Genomic_DNA"/>
</dbReference>
<sequence length="878" mass="101207">MVDSLAVKKTYIFAGMVSSTDKYIVKVNPNDGKVIKALKFPHLGIFYRQFGMAIDANNDVYTLQNDYTSSSQYSKILKINNALDAFQWRIQPDLFTNVFHLQEIFNGNLIMAGGNEYYSVSYFYIKFYNLDGTKQVHYQYEPSIGQSSPILQGAGLENVVYSSSDQTLIACYRNSQAVFQYFIGYIIQETSAAYNLHSSDNSENMYCADIHPKGNKSYTVYEKFQKNSISYFTTSDLISRLYVFGDATINNIPSSYIFKMRQQEYCYTIYQQDTSNTVFTLEHQFYQELKTVPTTTPAPTAPVVTTTTTPQPNNGYGDWPSSQDSYSHDSYSHYSNSYDSYNGNRNLDYIEGNYEEYSELRKEGLDSISNSNQEMKNNNIQDKRKLGVDVLNTSPMLSTTDISSFFSFDKDLRSTLVELDTSLIVSSPNKTTCNLRGANDLKYVPNSPDNRDFSCYSELENCNVSLGYYQFGNQVKELQSPQNQTIYYKVFDPAKNFSLPVHNYTPSWCKQYSQIPQVSATLPSIGNSANRFIPEISFFPLQNLMLVKCDDNSLADHYEFYFNSSISYGGYFYQLSTYYVDVIISQYIKFQDGYDSPPFFINLPIMTLIQVGDTEIYQLPAIFDIQNDLYDIKINLGKASIFTTIKNQTNLAISPSIFDRGQYDVKVKLIQRNQQSLFNSYSFKISVYSDQDDPNYLEQQENKLDNYDRIKRQIKDQSLKARVLKVNQIGEVVILFDKIMAIPYNYTQVMNESLSIKLVQDNIITIVDYNITKFKGQMLQLKLYFRLDQLRIIFKENKYYIDSKSWTIIKQNYEIASIIPPQIDAEIYYIFSTIQGATKNSILAIFGSNMAINLFMYYTLIILSKQEMWPFVCVGNDR</sequence>
<evidence type="ECO:0000313" key="4">
    <source>
        <dbReference type="Proteomes" id="UP000039865"/>
    </source>
</evidence>
<keyword evidence="2" id="KW-0812">Transmembrane</keyword>
<keyword evidence="2" id="KW-0472">Membrane</keyword>
<dbReference type="InParanoid" id="A0A077ZPS7"/>
<protein>
    <submittedName>
        <fullName evidence="3">Uncharacterized protein</fullName>
    </submittedName>
</protein>
<feature type="region of interest" description="Disordered" evidence="1">
    <location>
        <begin position="296"/>
        <end position="324"/>
    </location>
</feature>
<keyword evidence="4" id="KW-1185">Reference proteome</keyword>
<gene>
    <name evidence="3" type="primary">Contig15336.g16354</name>
    <name evidence="3" type="ORF">STYLEM_409</name>
</gene>
<name>A0A077ZPS7_STYLE</name>
<reference evidence="3 4" key="1">
    <citation type="submission" date="2014-06" db="EMBL/GenBank/DDBJ databases">
        <authorList>
            <person name="Swart Estienne"/>
        </authorList>
    </citation>
    <scope>NUCLEOTIDE SEQUENCE [LARGE SCALE GENOMIC DNA]</scope>
    <source>
        <strain evidence="3 4">130c</strain>
    </source>
</reference>
<evidence type="ECO:0000256" key="2">
    <source>
        <dbReference type="SAM" id="Phobius"/>
    </source>
</evidence>
<keyword evidence="2" id="KW-1133">Transmembrane helix</keyword>
<feature type="transmembrane region" description="Helical" evidence="2">
    <location>
        <begin position="842"/>
        <end position="863"/>
    </location>
</feature>
<dbReference type="Proteomes" id="UP000039865">
    <property type="component" value="Unassembled WGS sequence"/>
</dbReference>
<organism evidence="3 4">
    <name type="scientific">Stylonychia lemnae</name>
    <name type="common">Ciliate</name>
    <dbReference type="NCBI Taxonomy" id="5949"/>
    <lineage>
        <taxon>Eukaryota</taxon>
        <taxon>Sar</taxon>
        <taxon>Alveolata</taxon>
        <taxon>Ciliophora</taxon>
        <taxon>Intramacronucleata</taxon>
        <taxon>Spirotrichea</taxon>
        <taxon>Stichotrichia</taxon>
        <taxon>Sporadotrichida</taxon>
        <taxon>Oxytrichidae</taxon>
        <taxon>Stylonychinae</taxon>
        <taxon>Stylonychia</taxon>
    </lineage>
</organism>
<evidence type="ECO:0000256" key="1">
    <source>
        <dbReference type="SAM" id="MobiDB-lite"/>
    </source>
</evidence>
<dbReference type="AlphaFoldDB" id="A0A077ZPS7"/>